<proteinExistence type="inferred from homology"/>
<dbReference type="GO" id="GO:0099078">
    <property type="term" value="C:BORC complex"/>
    <property type="evidence" value="ECO:0007669"/>
    <property type="project" value="TreeGrafter"/>
</dbReference>
<dbReference type="EMBL" id="CAIIXF020000010">
    <property type="protein sequence ID" value="CAH1797382.1"/>
    <property type="molecule type" value="Genomic_DNA"/>
</dbReference>
<reference evidence="3" key="1">
    <citation type="submission" date="2022-03" db="EMBL/GenBank/DDBJ databases">
        <authorList>
            <person name="Martin C."/>
        </authorList>
    </citation>
    <scope>NUCLEOTIDE SEQUENCE</scope>
</reference>
<gene>
    <name evidence="3" type="ORF">OFUS_LOCUS21671</name>
</gene>
<feature type="compositionally biased region" description="Polar residues" evidence="2">
    <location>
        <begin position="118"/>
        <end position="160"/>
    </location>
</feature>
<name>A0A8J1UMW6_OWEFU</name>
<organism evidence="3 4">
    <name type="scientific">Owenia fusiformis</name>
    <name type="common">Polychaete worm</name>
    <dbReference type="NCBI Taxonomy" id="6347"/>
    <lineage>
        <taxon>Eukaryota</taxon>
        <taxon>Metazoa</taxon>
        <taxon>Spiralia</taxon>
        <taxon>Lophotrochozoa</taxon>
        <taxon>Annelida</taxon>
        <taxon>Polychaeta</taxon>
        <taxon>Sedentaria</taxon>
        <taxon>Canalipalpata</taxon>
        <taxon>Sabellida</taxon>
        <taxon>Oweniida</taxon>
        <taxon>Oweniidae</taxon>
        <taxon>Owenia</taxon>
    </lineage>
</organism>
<feature type="compositionally biased region" description="Basic and acidic residues" evidence="2">
    <location>
        <begin position="209"/>
        <end position="220"/>
    </location>
</feature>
<accession>A0A8J1UMW6</accession>
<evidence type="ECO:0000256" key="2">
    <source>
        <dbReference type="SAM" id="MobiDB-lite"/>
    </source>
</evidence>
<comment type="caution">
    <text evidence="3">The sequence shown here is derived from an EMBL/GenBank/DDBJ whole genome shotgun (WGS) entry which is preliminary data.</text>
</comment>
<comment type="similarity">
    <text evidence="1">Belongs to the KXD1 family.</text>
</comment>
<dbReference type="Pfam" id="PF10241">
    <property type="entry name" value="KxDL"/>
    <property type="match status" value="1"/>
</dbReference>
<sequence length="220" mass="25244">MDQEEQSSRSDVFVKSLANIVDREDIHRMVEAQKHMLLRFEKTNEMLLNFNALSVNRCNATTAEFNRHTQLLCHMKKELDSVFLRIRNIKSKLSTEYPEAFKACRGGVINEEDELVQSPGSQPKKSFQTQPQRNKSMEQLKQQHSMTNEHTSVNNVTPPTNKEQCVVNEEQAPMNVVKSSAMNNSKTDSKLEKDAIMEENMKDTTNLCEPKHGNKSEKES</sequence>
<dbReference type="PANTHER" id="PTHR13511">
    <property type="entry name" value="KXDL MOTIF-CONTAINING PROTEIN 1"/>
    <property type="match status" value="1"/>
</dbReference>
<dbReference type="PANTHER" id="PTHR13511:SF0">
    <property type="entry name" value="KXDL MOTIF-CONTAINING PROTEIN 1"/>
    <property type="match status" value="1"/>
</dbReference>
<evidence type="ECO:0000256" key="1">
    <source>
        <dbReference type="ARBA" id="ARBA00005913"/>
    </source>
</evidence>
<dbReference type="GO" id="GO:0032418">
    <property type="term" value="P:lysosome localization"/>
    <property type="evidence" value="ECO:0007669"/>
    <property type="project" value="TreeGrafter"/>
</dbReference>
<feature type="region of interest" description="Disordered" evidence="2">
    <location>
        <begin position="114"/>
        <end position="160"/>
    </location>
</feature>
<feature type="region of interest" description="Disordered" evidence="2">
    <location>
        <begin position="197"/>
        <end position="220"/>
    </location>
</feature>
<keyword evidence="4" id="KW-1185">Reference proteome</keyword>
<protein>
    <submittedName>
        <fullName evidence="3">Uncharacterized protein</fullName>
    </submittedName>
</protein>
<dbReference type="InterPro" id="IPR039843">
    <property type="entry name" value="KXD1-like"/>
</dbReference>
<dbReference type="OrthoDB" id="10258877at2759"/>
<dbReference type="InterPro" id="IPR019371">
    <property type="entry name" value="KxDL_dom"/>
</dbReference>
<evidence type="ECO:0000313" key="3">
    <source>
        <dbReference type="EMBL" id="CAH1797382.1"/>
    </source>
</evidence>
<dbReference type="AlphaFoldDB" id="A0A8J1UMW6"/>
<evidence type="ECO:0000313" key="4">
    <source>
        <dbReference type="Proteomes" id="UP000749559"/>
    </source>
</evidence>
<dbReference type="Proteomes" id="UP000749559">
    <property type="component" value="Unassembled WGS sequence"/>
</dbReference>